<sequence length="350" mass="37413">MRAGLNSRTATALAALVLGCWATQAAAGDPCTSPECKEGNGRGIYVVQGGNYCIQYNPSQQAQFCPEAFVLAGDSTTRWIELAGRHFKAGLESVQSLKVYARFKDQPVQLVGVDTKPTESRLIFYYYKSPAEPRVAVPENELAQLKLRVQSTPVLFEFSYSRVAGSTSPQYSGSWSSKAYYTNSGAEGEFCTSPGGQPKTALFLLPAKRVDGSNGKVTHLPIAATLACGSGAIVGCMKWGYNPSQLNYPDPQEDALLGACIQAKRAAYFGGAASYTKDNTPITITDNYAGTPVNGTVNQLEAIWTQNGAACFNPANRRIDTPPLPATPVLPTCPTAPQDWWALGMIATGK</sequence>
<gene>
    <name evidence="3" type="ORF">F0U60_50720</name>
</gene>
<keyword evidence="1" id="KW-0732">Signal</keyword>
<name>A0ABY9X7W8_9BACT</name>
<dbReference type="EMBL" id="CP043494">
    <property type="protein sequence ID" value="WNG51495.1"/>
    <property type="molecule type" value="Genomic_DNA"/>
</dbReference>
<feature type="chain" id="PRO_5046841872" description="ADYC domain-containing protein" evidence="1">
    <location>
        <begin position="28"/>
        <end position="350"/>
    </location>
</feature>
<feature type="domain" description="ADYC" evidence="2">
    <location>
        <begin position="164"/>
        <end position="317"/>
    </location>
</feature>
<proteinExistence type="predicted"/>
<evidence type="ECO:0000256" key="1">
    <source>
        <dbReference type="SAM" id="SignalP"/>
    </source>
</evidence>
<evidence type="ECO:0000259" key="2">
    <source>
        <dbReference type="Pfam" id="PF20032"/>
    </source>
</evidence>
<dbReference type="PROSITE" id="PS51257">
    <property type="entry name" value="PROKAR_LIPOPROTEIN"/>
    <property type="match status" value="1"/>
</dbReference>
<organism evidence="3 4">
    <name type="scientific">Archangium minus</name>
    <dbReference type="NCBI Taxonomy" id="83450"/>
    <lineage>
        <taxon>Bacteria</taxon>
        <taxon>Pseudomonadati</taxon>
        <taxon>Myxococcota</taxon>
        <taxon>Myxococcia</taxon>
        <taxon>Myxococcales</taxon>
        <taxon>Cystobacterineae</taxon>
        <taxon>Archangiaceae</taxon>
        <taxon>Archangium</taxon>
    </lineage>
</organism>
<keyword evidence="4" id="KW-1185">Reference proteome</keyword>
<dbReference type="Pfam" id="PF20032">
    <property type="entry name" value="ADYC"/>
    <property type="match status" value="1"/>
</dbReference>
<dbReference type="RefSeq" id="WP_395811757.1">
    <property type="nucleotide sequence ID" value="NZ_CP043494.1"/>
</dbReference>
<evidence type="ECO:0000313" key="4">
    <source>
        <dbReference type="Proteomes" id="UP001611383"/>
    </source>
</evidence>
<evidence type="ECO:0000313" key="3">
    <source>
        <dbReference type="EMBL" id="WNG51495.1"/>
    </source>
</evidence>
<protein>
    <recommendedName>
        <fullName evidence="2">ADYC domain-containing protein</fullName>
    </recommendedName>
</protein>
<dbReference type="Proteomes" id="UP001611383">
    <property type="component" value="Chromosome"/>
</dbReference>
<accession>A0ABY9X7W8</accession>
<reference evidence="3 4" key="1">
    <citation type="submission" date="2019-08" db="EMBL/GenBank/DDBJ databases">
        <title>Archangium and Cystobacter genomes.</title>
        <authorList>
            <person name="Chen I.-C.K."/>
            <person name="Wielgoss S."/>
        </authorList>
    </citation>
    <scope>NUCLEOTIDE SEQUENCE [LARGE SCALE GENOMIC DNA]</scope>
    <source>
        <strain evidence="3 4">Cbm 6</strain>
    </source>
</reference>
<dbReference type="InterPro" id="IPR045426">
    <property type="entry name" value="ADYC"/>
</dbReference>
<feature type="signal peptide" evidence="1">
    <location>
        <begin position="1"/>
        <end position="27"/>
    </location>
</feature>